<dbReference type="NCBIfam" id="TIGR02532">
    <property type="entry name" value="IV_pilin_GFxxxE"/>
    <property type="match status" value="1"/>
</dbReference>
<dbReference type="Pfam" id="PF07963">
    <property type="entry name" value="N_methyl"/>
    <property type="match status" value="1"/>
</dbReference>
<keyword evidence="1" id="KW-0812">Transmembrane</keyword>
<dbReference type="NCBIfam" id="NF038304">
    <property type="entry name" value="EPS_HpsC"/>
    <property type="match status" value="1"/>
</dbReference>
<organism evidence="2 3">
    <name type="scientific">Aliterella atlantica CENA595</name>
    <dbReference type="NCBI Taxonomy" id="1618023"/>
    <lineage>
        <taxon>Bacteria</taxon>
        <taxon>Bacillati</taxon>
        <taxon>Cyanobacteriota</taxon>
        <taxon>Cyanophyceae</taxon>
        <taxon>Chroococcidiopsidales</taxon>
        <taxon>Aliterellaceae</taxon>
        <taxon>Aliterella</taxon>
    </lineage>
</organism>
<keyword evidence="3" id="KW-1185">Reference proteome</keyword>
<dbReference type="SUPFAM" id="SSF54523">
    <property type="entry name" value="Pili subunits"/>
    <property type="match status" value="1"/>
</dbReference>
<gene>
    <name evidence="2" type="ORF">UH38_07290</name>
</gene>
<keyword evidence="1" id="KW-0472">Membrane</keyword>
<evidence type="ECO:0000313" key="2">
    <source>
        <dbReference type="EMBL" id="KJH72237.1"/>
    </source>
</evidence>
<dbReference type="PATRIC" id="fig|1618023.3.peg.3134"/>
<dbReference type="STRING" id="1618023.UH38_07290"/>
<evidence type="ECO:0000256" key="1">
    <source>
        <dbReference type="SAM" id="Phobius"/>
    </source>
</evidence>
<feature type="transmembrane region" description="Helical" evidence="1">
    <location>
        <begin position="29"/>
        <end position="51"/>
    </location>
</feature>
<accession>A0A0D8ZV49</accession>
<reference evidence="2 3" key="1">
    <citation type="submission" date="2015-02" db="EMBL/GenBank/DDBJ databases">
        <title>Draft genome of a novel marine cyanobacterium (Chroococcales) isolated from South Atlantic Ocean.</title>
        <authorList>
            <person name="Rigonato J."/>
            <person name="Alvarenga D.O."/>
            <person name="Branco L.H."/>
            <person name="Varani A.M."/>
            <person name="Brandini F.P."/>
            <person name="Fiore M.F."/>
        </authorList>
    </citation>
    <scope>NUCLEOTIDE SEQUENCE [LARGE SCALE GENOMIC DNA]</scope>
    <source>
        <strain evidence="2 3">CENA595</strain>
    </source>
</reference>
<protein>
    <recommendedName>
        <fullName evidence="4">Prepilin-type N-terminal cleavage/methylation domain-containing protein</fullName>
    </recommendedName>
</protein>
<dbReference type="RefSeq" id="WP_045053995.1">
    <property type="nucleotide sequence ID" value="NZ_CAWMDP010000038.1"/>
</dbReference>
<comment type="caution">
    <text evidence="2">The sequence shown here is derived from an EMBL/GenBank/DDBJ whole genome shotgun (WGS) entry which is preliminary data.</text>
</comment>
<dbReference type="OrthoDB" id="461075at2"/>
<name>A0A0D8ZV49_9CYAN</name>
<dbReference type="Proteomes" id="UP000032452">
    <property type="component" value="Unassembled WGS sequence"/>
</dbReference>
<keyword evidence="1" id="KW-1133">Transmembrane helix</keyword>
<dbReference type="EMBL" id="JYON01000006">
    <property type="protein sequence ID" value="KJH72237.1"/>
    <property type="molecule type" value="Genomic_DNA"/>
</dbReference>
<proteinExistence type="predicted"/>
<evidence type="ECO:0000313" key="3">
    <source>
        <dbReference type="Proteomes" id="UP000032452"/>
    </source>
</evidence>
<evidence type="ECO:0008006" key="4">
    <source>
        <dbReference type="Google" id="ProtNLM"/>
    </source>
</evidence>
<dbReference type="AlphaFoldDB" id="A0A0D8ZV49"/>
<dbReference type="InterPro" id="IPR012902">
    <property type="entry name" value="N_methyl_site"/>
</dbReference>
<sequence>MNALRFLLNSYLKPSKLRQDNRGFTLLELLVAMVLAALVVTPLMSFTINILDSDRREQAKAISAQEVQASIEYIAQDLEQAVYIYDAIGLNNNSNLNTNTISGIKDQIPPEKVADGCSNNRNTTCTPVLVFWKREPVEKAVPTNRNSKCSGISSNCNDTFVYSLVAYYLIKGNNINNVWSNSARIARFQITNGVVDPFNPTNTTNGIPTTNYIQDREPSPGFNLFDLSLPGSSLSDKMNRWQKSSLAYTSKANVLIDYVDSSITEISPNCSANQQTPSTLVGGFYACVDASKTSAQIFIRGNALARLQQSSTYSNNLSAYFPTASIKVNGRSSLDVN</sequence>
<dbReference type="InterPro" id="IPR045584">
    <property type="entry name" value="Pilin-like"/>
</dbReference>